<sequence>MRLFRRKRTSSVIHHEVFYEDEITSVQNRPIFLGRAFSKARYRAAAIFLLCAISLLLGRAAYMQIAQGSSYQALAENNRLRKVAIPPKRGMIRDRSGRVLADNVPRFQVTFTPFNLPNDQAAVESEMSQAARLLGLSVNDLLPLAYATGTARDETTTVADEMPYAQAMNVAIALPSLPGFNLEVGSKRRYPQSEETQSLSHILGYLGKLSLEEYTTAREDGYRRNDEIGKTGLERSYESMLRGVLGEQVSEVDAHGTVKALVEDRPPVDGTDIQLTLDLELQKTAETALKDELQKIGMTRGAAIAMDPRDGSILAAVSLPAYDNNYFSGSVSSTYYKALIQNKDQPLFARAWAGTYPSGSTVKILIAAAALAEGIITPNTTVLSTGGLHIGPWFFPDWSPGGHGITNVRKAIALSVNTFFYTIGGGYESFVGLGVDRLSSWMKKFGLGSPTGIDVPGEGKGLVPSAEWKERAKGERWFVGDTYNLSIGQGDLLVTPLQVARYTATVANGGRLVVPHFMKQDQAEAPLVADNLEQDLQVVREGMRQTVTDGSGRALSNMSFAVAGKTGTAQWSSEKDTHAWFTAFAPYENPEIVVTVLLEEGGEGSSVAVPVSRLILQKWWELRTARQGAF</sequence>
<keyword evidence="5" id="KW-0645">Protease</keyword>
<dbReference type="GO" id="GO:0008658">
    <property type="term" value="F:penicillin binding"/>
    <property type="evidence" value="ECO:0007669"/>
    <property type="project" value="InterPro"/>
</dbReference>
<evidence type="ECO:0000259" key="14">
    <source>
        <dbReference type="Pfam" id="PF00905"/>
    </source>
</evidence>
<dbReference type="GO" id="GO:0009002">
    <property type="term" value="F:serine-type D-Ala-D-Ala carboxypeptidase activity"/>
    <property type="evidence" value="ECO:0007669"/>
    <property type="project" value="InterPro"/>
</dbReference>
<dbReference type="InterPro" id="IPR036138">
    <property type="entry name" value="PBP_dimer_sf"/>
</dbReference>
<dbReference type="PANTHER" id="PTHR30627">
    <property type="entry name" value="PEPTIDOGLYCAN D,D-TRANSPEPTIDASE"/>
    <property type="match status" value="1"/>
</dbReference>
<dbReference type="GO" id="GO:0008360">
    <property type="term" value="P:regulation of cell shape"/>
    <property type="evidence" value="ECO:0007669"/>
    <property type="project" value="UniProtKB-KW"/>
</dbReference>
<evidence type="ECO:0000256" key="5">
    <source>
        <dbReference type="ARBA" id="ARBA00022670"/>
    </source>
</evidence>
<dbReference type="Gene3D" id="3.90.1310.10">
    <property type="entry name" value="Penicillin-binding protein 2a (Domain 2)"/>
    <property type="match status" value="1"/>
</dbReference>
<evidence type="ECO:0000313" key="17">
    <source>
        <dbReference type="Proteomes" id="UP000231581"/>
    </source>
</evidence>
<dbReference type="SUPFAM" id="SSF56601">
    <property type="entry name" value="beta-lactamase/transpeptidase-like"/>
    <property type="match status" value="1"/>
</dbReference>
<dbReference type="Gene3D" id="3.30.1390.30">
    <property type="entry name" value="Penicillin-binding protein 2a, domain 3"/>
    <property type="match status" value="1"/>
</dbReference>
<dbReference type="InterPro" id="IPR005311">
    <property type="entry name" value="PBP_dimer"/>
</dbReference>
<dbReference type="Gene3D" id="3.40.710.10">
    <property type="entry name" value="DD-peptidase/beta-lactamase superfamily"/>
    <property type="match status" value="1"/>
</dbReference>
<keyword evidence="3" id="KW-1003">Cell membrane</keyword>
<proteinExistence type="predicted"/>
<keyword evidence="11 13" id="KW-0472">Membrane</keyword>
<dbReference type="PANTHER" id="PTHR30627:SF2">
    <property type="entry name" value="PEPTIDOGLYCAN D,D-TRANSPEPTIDASE MRDA"/>
    <property type="match status" value="1"/>
</dbReference>
<evidence type="ECO:0000256" key="6">
    <source>
        <dbReference type="ARBA" id="ARBA00022692"/>
    </source>
</evidence>
<accession>A0A2H0BS35</accession>
<gene>
    <name evidence="16" type="primary">mrdA</name>
    <name evidence="16" type="ORF">COX00_02990</name>
</gene>
<dbReference type="GO" id="GO:0006508">
    <property type="term" value="P:proteolysis"/>
    <property type="evidence" value="ECO:0007669"/>
    <property type="project" value="UniProtKB-KW"/>
</dbReference>
<dbReference type="SUPFAM" id="SSF56519">
    <property type="entry name" value="Penicillin binding protein dimerisation domain"/>
    <property type="match status" value="1"/>
</dbReference>
<feature type="transmembrane region" description="Helical" evidence="13">
    <location>
        <begin position="42"/>
        <end position="62"/>
    </location>
</feature>
<keyword evidence="4" id="KW-0997">Cell inner membrane</keyword>
<dbReference type="InterPro" id="IPR001460">
    <property type="entry name" value="PCN-bd_Tpept"/>
</dbReference>
<dbReference type="NCBIfam" id="TIGR03423">
    <property type="entry name" value="pbp2_mrdA"/>
    <property type="match status" value="1"/>
</dbReference>
<evidence type="ECO:0000259" key="15">
    <source>
        <dbReference type="Pfam" id="PF03717"/>
    </source>
</evidence>
<evidence type="ECO:0000256" key="9">
    <source>
        <dbReference type="ARBA" id="ARBA00022984"/>
    </source>
</evidence>
<keyword evidence="12" id="KW-0961">Cell wall biogenesis/degradation</keyword>
<dbReference type="Pfam" id="PF03717">
    <property type="entry name" value="PBP_dimer"/>
    <property type="match status" value="1"/>
</dbReference>
<dbReference type="InterPro" id="IPR017790">
    <property type="entry name" value="Penicillin-binding_protein_2"/>
</dbReference>
<dbReference type="GO" id="GO:0071555">
    <property type="term" value="P:cell wall organization"/>
    <property type="evidence" value="ECO:0007669"/>
    <property type="project" value="UniProtKB-KW"/>
</dbReference>
<organism evidence="16 17">
    <name type="scientific">Candidatus Uhrbacteria bacterium CG22_combo_CG10-13_8_21_14_all_47_17</name>
    <dbReference type="NCBI Taxonomy" id="1975041"/>
    <lineage>
        <taxon>Bacteria</taxon>
        <taxon>Candidatus Uhriibacteriota</taxon>
    </lineage>
</organism>
<comment type="caution">
    <text evidence="16">The sequence shown here is derived from an EMBL/GenBank/DDBJ whole genome shotgun (WGS) entry which is preliminary data.</text>
</comment>
<evidence type="ECO:0000256" key="3">
    <source>
        <dbReference type="ARBA" id="ARBA00022475"/>
    </source>
</evidence>
<dbReference type="AlphaFoldDB" id="A0A2H0BS35"/>
<dbReference type="InterPro" id="IPR050515">
    <property type="entry name" value="Beta-lactam/transpept"/>
</dbReference>
<evidence type="ECO:0000256" key="12">
    <source>
        <dbReference type="ARBA" id="ARBA00023316"/>
    </source>
</evidence>
<name>A0A2H0BS35_9BACT</name>
<evidence type="ECO:0000256" key="7">
    <source>
        <dbReference type="ARBA" id="ARBA00022801"/>
    </source>
</evidence>
<dbReference type="GO" id="GO:0071972">
    <property type="term" value="F:peptidoglycan L,D-transpeptidase activity"/>
    <property type="evidence" value="ECO:0007669"/>
    <property type="project" value="TreeGrafter"/>
</dbReference>
<dbReference type="GO" id="GO:0009252">
    <property type="term" value="P:peptidoglycan biosynthetic process"/>
    <property type="evidence" value="ECO:0007669"/>
    <property type="project" value="UniProtKB-KW"/>
</dbReference>
<evidence type="ECO:0000256" key="1">
    <source>
        <dbReference type="ARBA" id="ARBA00004167"/>
    </source>
</evidence>
<feature type="domain" description="Penicillin-binding protein transpeptidase" evidence="14">
    <location>
        <begin position="301"/>
        <end position="616"/>
    </location>
</feature>
<protein>
    <submittedName>
        <fullName evidence="16">Penicillin-binding protein 2</fullName>
    </submittedName>
</protein>
<dbReference type="EMBL" id="PCSZ01000061">
    <property type="protein sequence ID" value="PIP60485.1"/>
    <property type="molecule type" value="Genomic_DNA"/>
</dbReference>
<reference evidence="16 17" key="1">
    <citation type="submission" date="2017-09" db="EMBL/GenBank/DDBJ databases">
        <title>Depth-based differentiation of microbial function through sediment-hosted aquifers and enrichment of novel symbionts in the deep terrestrial subsurface.</title>
        <authorList>
            <person name="Probst A.J."/>
            <person name="Ladd B."/>
            <person name="Jarett J.K."/>
            <person name="Geller-Mcgrath D.E."/>
            <person name="Sieber C.M."/>
            <person name="Emerson J.B."/>
            <person name="Anantharaman K."/>
            <person name="Thomas B.C."/>
            <person name="Malmstrom R."/>
            <person name="Stieglmeier M."/>
            <person name="Klingl A."/>
            <person name="Woyke T."/>
            <person name="Ryan C.M."/>
            <person name="Banfield J.F."/>
        </authorList>
    </citation>
    <scope>NUCLEOTIDE SEQUENCE [LARGE SCALE GENOMIC DNA]</scope>
    <source>
        <strain evidence="16">CG22_combo_CG10-13_8_21_14_all_47_17</strain>
    </source>
</reference>
<evidence type="ECO:0000256" key="11">
    <source>
        <dbReference type="ARBA" id="ARBA00023136"/>
    </source>
</evidence>
<keyword evidence="9" id="KW-0573">Peptidoglycan synthesis</keyword>
<evidence type="ECO:0000256" key="13">
    <source>
        <dbReference type="SAM" id="Phobius"/>
    </source>
</evidence>
<feature type="domain" description="Penicillin-binding protein dimerisation" evidence="15">
    <location>
        <begin position="85"/>
        <end position="259"/>
    </location>
</feature>
<dbReference type="GO" id="GO:0005886">
    <property type="term" value="C:plasma membrane"/>
    <property type="evidence" value="ECO:0007669"/>
    <property type="project" value="UniProtKB-SubCell"/>
</dbReference>
<keyword evidence="7" id="KW-0378">Hydrolase</keyword>
<evidence type="ECO:0000256" key="8">
    <source>
        <dbReference type="ARBA" id="ARBA00022960"/>
    </source>
</evidence>
<evidence type="ECO:0000256" key="10">
    <source>
        <dbReference type="ARBA" id="ARBA00022989"/>
    </source>
</evidence>
<keyword evidence="10 13" id="KW-1133">Transmembrane helix</keyword>
<evidence type="ECO:0000313" key="16">
    <source>
        <dbReference type="EMBL" id="PIP60485.1"/>
    </source>
</evidence>
<keyword evidence="6 13" id="KW-0812">Transmembrane</keyword>
<dbReference type="Proteomes" id="UP000231581">
    <property type="component" value="Unassembled WGS sequence"/>
</dbReference>
<keyword evidence="8" id="KW-0133">Cell shape</keyword>
<comment type="subcellular location">
    <subcellularLocation>
        <location evidence="2">Cell membrane</location>
    </subcellularLocation>
    <subcellularLocation>
        <location evidence="1">Membrane</location>
        <topology evidence="1">Single-pass membrane protein</topology>
    </subcellularLocation>
</comment>
<dbReference type="InterPro" id="IPR012338">
    <property type="entry name" value="Beta-lactam/transpept-like"/>
</dbReference>
<evidence type="ECO:0000256" key="2">
    <source>
        <dbReference type="ARBA" id="ARBA00004236"/>
    </source>
</evidence>
<evidence type="ECO:0000256" key="4">
    <source>
        <dbReference type="ARBA" id="ARBA00022519"/>
    </source>
</evidence>
<dbReference type="Pfam" id="PF00905">
    <property type="entry name" value="Transpeptidase"/>
    <property type="match status" value="1"/>
</dbReference>